<keyword evidence="2" id="KW-0413">Isomerase</keyword>
<dbReference type="Proteomes" id="UP001493487">
    <property type="component" value="Unassembled WGS sequence"/>
</dbReference>
<comment type="caution">
    <text evidence="2">The sequence shown here is derived from an EMBL/GenBank/DDBJ whole genome shotgun (WGS) entry which is preliminary data.</text>
</comment>
<evidence type="ECO:0000259" key="1">
    <source>
        <dbReference type="Pfam" id="PF01261"/>
    </source>
</evidence>
<gene>
    <name evidence="2" type="ORF">QJS35_26290</name>
</gene>
<reference evidence="2 3" key="1">
    <citation type="journal article" date="2023" name="Genome Announc.">
        <title>Pan-Genome Analyses of the Genus Cohnella and Proposal of the Novel Species Cohnella silvisoli sp. nov., Isolated from Forest Soil.</title>
        <authorList>
            <person name="Wang C."/>
            <person name="Mao L."/>
            <person name="Bao G."/>
            <person name="Zhu H."/>
        </authorList>
    </citation>
    <scope>NUCLEOTIDE SEQUENCE [LARGE SCALE GENOMIC DNA]</scope>
    <source>
        <strain evidence="2 3">NL03-T5-1</strain>
    </source>
</reference>
<evidence type="ECO:0000313" key="3">
    <source>
        <dbReference type="Proteomes" id="UP001493487"/>
    </source>
</evidence>
<dbReference type="PANTHER" id="PTHR12110">
    <property type="entry name" value="HYDROXYPYRUVATE ISOMERASE"/>
    <property type="match status" value="1"/>
</dbReference>
<dbReference type="GO" id="GO:0016853">
    <property type="term" value="F:isomerase activity"/>
    <property type="evidence" value="ECO:0007669"/>
    <property type="project" value="UniProtKB-KW"/>
</dbReference>
<feature type="domain" description="Xylose isomerase-like TIM barrel" evidence="1">
    <location>
        <begin position="21"/>
        <end position="257"/>
    </location>
</feature>
<dbReference type="InterPro" id="IPR036237">
    <property type="entry name" value="Xyl_isomerase-like_sf"/>
</dbReference>
<dbReference type="EMBL" id="JASKHM010000018">
    <property type="protein sequence ID" value="MEQ4485893.1"/>
    <property type="molecule type" value="Genomic_DNA"/>
</dbReference>
<keyword evidence="3" id="KW-1185">Reference proteome</keyword>
<protein>
    <submittedName>
        <fullName evidence="2">Sugar phosphate isomerase/epimerase family protein</fullName>
    </submittedName>
</protein>
<dbReference type="RefSeq" id="WP_232189119.1">
    <property type="nucleotide sequence ID" value="NZ_JAIOAP010000017.1"/>
</dbReference>
<dbReference type="InterPro" id="IPR050312">
    <property type="entry name" value="IolE/XylAMocC-like"/>
</dbReference>
<evidence type="ECO:0000313" key="2">
    <source>
        <dbReference type="EMBL" id="MEQ4485893.1"/>
    </source>
</evidence>
<dbReference type="Pfam" id="PF01261">
    <property type="entry name" value="AP_endonuc_2"/>
    <property type="match status" value="1"/>
</dbReference>
<sequence>MKKGINIWSFAPGKTLSDCLKLSKQAGFDGIELELAENGPLSLASLDKDILSVKREADDIGIEIAGLASGLGWTYGLTNAKADIRGKAEDIVKKQLETAEILGVDAVLVVPGAVGVDFIPDAEVTDYEVAYHNALESLVKLSALAEAHKVAIAVENVWNKFLLSPLEMKRFLDEVGSDYVGSYLDIGNTVLNGYPEHWIRSLNRRIKKVHFKDYRRNTAGLTGFVDLLAGDVDYPAVVKELGQIGYANYCIAEMIPPYRHHPDQIIYNTSKSMDIILGRSEANA</sequence>
<proteinExistence type="predicted"/>
<name>A0ABV1L0L4_9BACL</name>
<accession>A0ABV1L0L4</accession>
<dbReference type="Gene3D" id="3.20.20.150">
    <property type="entry name" value="Divalent-metal-dependent TIM barrel enzymes"/>
    <property type="match status" value="1"/>
</dbReference>
<dbReference type="InterPro" id="IPR013022">
    <property type="entry name" value="Xyl_isomerase-like_TIM-brl"/>
</dbReference>
<dbReference type="SUPFAM" id="SSF51658">
    <property type="entry name" value="Xylose isomerase-like"/>
    <property type="match status" value="1"/>
</dbReference>
<organism evidence="2 3">
    <name type="scientific">Cohnella silvisoli</name>
    <dbReference type="NCBI Taxonomy" id="2873699"/>
    <lineage>
        <taxon>Bacteria</taxon>
        <taxon>Bacillati</taxon>
        <taxon>Bacillota</taxon>
        <taxon>Bacilli</taxon>
        <taxon>Bacillales</taxon>
        <taxon>Paenibacillaceae</taxon>
        <taxon>Cohnella</taxon>
    </lineage>
</organism>